<dbReference type="eggNOG" id="COG0618">
    <property type="taxonomic scope" value="Bacteria"/>
</dbReference>
<keyword evidence="4" id="KW-1185">Reference proteome</keyword>
<dbReference type="Proteomes" id="UP000019267">
    <property type="component" value="Chromosome"/>
</dbReference>
<dbReference type="GO" id="GO:0003676">
    <property type="term" value="F:nucleic acid binding"/>
    <property type="evidence" value="ECO:0007669"/>
    <property type="project" value="InterPro"/>
</dbReference>
<dbReference type="KEGG" id="scq:SCULI_v1c05570"/>
<evidence type="ECO:0000313" key="3">
    <source>
        <dbReference type="EMBL" id="AHI52898.1"/>
    </source>
</evidence>
<dbReference type="Pfam" id="PF01368">
    <property type="entry name" value="DHH"/>
    <property type="match status" value="1"/>
</dbReference>
<proteinExistence type="predicted"/>
<dbReference type="EMBL" id="CP006681">
    <property type="protein sequence ID" value="AHI52898.1"/>
    <property type="molecule type" value="Genomic_DNA"/>
</dbReference>
<dbReference type="HOGENOM" id="CLU_039720_1_0_14"/>
<sequence>MQLLKQIENEIKDFDTIIIHRHVNPDGDAYGSQLGLKWLIEQNFKDKRCYAVGESIEWLNYVGSFDVIEDDNIFHNSLVIVTDCANVERISDQRFTLAKKVIKIDHHPNITEYGDLMWVDTSYTSASEMVGYLAIQLGWEIPQKAARAIFNGIVTDSGRFMYRGVSPRTFDVASKLLSTGFDLDELYRNLNTKKLSDLEFTNYIFNNFKLSSNGLASIVVPISEMDKHGLSAEVMNKYANTLAGFEEIKMWITFSERTDGQYRVEFRSSKTIVNELAVKYGGGGHALASGAIAPDLETVNKIIEDADQLLK</sequence>
<dbReference type="STRING" id="1276246.SCULI_v1c05570"/>
<evidence type="ECO:0000313" key="4">
    <source>
        <dbReference type="Proteomes" id="UP000019267"/>
    </source>
</evidence>
<dbReference type="PATRIC" id="fig|1276246.3.peg.555"/>
<dbReference type="InterPro" id="IPR003156">
    <property type="entry name" value="DHHA1_dom"/>
</dbReference>
<evidence type="ECO:0000259" key="1">
    <source>
        <dbReference type="Pfam" id="PF01368"/>
    </source>
</evidence>
<dbReference type="PANTHER" id="PTHR47618">
    <property type="entry name" value="BIFUNCTIONAL OLIGORIBONUCLEASE AND PAP PHOSPHATASE NRNA"/>
    <property type="match status" value="1"/>
</dbReference>
<evidence type="ECO:0000259" key="2">
    <source>
        <dbReference type="Pfam" id="PF02272"/>
    </source>
</evidence>
<name>W6A6Y7_9MOLU</name>
<dbReference type="InterPro" id="IPR051319">
    <property type="entry name" value="Oligoribo/pAp-PDE_c-di-AMP_PDE"/>
</dbReference>
<dbReference type="OrthoDB" id="9803668at2"/>
<reference evidence="3 4" key="1">
    <citation type="journal article" date="2014" name="Genome Biol. Evol.">
        <title>Molecular evolution of the substrate utilization strategies and putative virulence factors in mosquito-associated Spiroplasma species.</title>
        <authorList>
            <person name="Chang T.H."/>
            <person name="Lo W.S."/>
            <person name="Ku C."/>
            <person name="Chen L.L."/>
            <person name="Kuo C.H."/>
        </authorList>
    </citation>
    <scope>NUCLEOTIDE SEQUENCE [LARGE SCALE GENOMIC DNA]</scope>
    <source>
        <strain evidence="3">AES-1</strain>
    </source>
</reference>
<feature type="domain" description="DHHA1" evidence="2">
    <location>
        <begin position="225"/>
        <end position="311"/>
    </location>
</feature>
<dbReference type="SUPFAM" id="SSF64182">
    <property type="entry name" value="DHH phosphoesterases"/>
    <property type="match status" value="1"/>
</dbReference>
<organism evidence="3 4">
    <name type="scientific">Spiroplasma culicicola AES-1</name>
    <dbReference type="NCBI Taxonomy" id="1276246"/>
    <lineage>
        <taxon>Bacteria</taxon>
        <taxon>Bacillati</taxon>
        <taxon>Mycoplasmatota</taxon>
        <taxon>Mollicutes</taxon>
        <taxon>Entomoplasmatales</taxon>
        <taxon>Spiroplasmataceae</taxon>
        <taxon>Spiroplasma</taxon>
    </lineage>
</organism>
<dbReference type="Gene3D" id="3.90.1640.10">
    <property type="entry name" value="inorganic pyrophosphatase (n-terminal core)"/>
    <property type="match status" value="1"/>
</dbReference>
<gene>
    <name evidence="3" type="ORF">SCULI_v1c05570</name>
</gene>
<dbReference type="AlphaFoldDB" id="W6A6Y7"/>
<feature type="domain" description="DDH" evidence="1">
    <location>
        <begin position="17"/>
        <end position="153"/>
    </location>
</feature>
<dbReference type="Pfam" id="PF02272">
    <property type="entry name" value="DHHA1"/>
    <property type="match status" value="1"/>
</dbReference>
<dbReference type="PANTHER" id="PTHR47618:SF1">
    <property type="entry name" value="BIFUNCTIONAL OLIGORIBONUCLEASE AND PAP PHOSPHATASE NRNA"/>
    <property type="match status" value="1"/>
</dbReference>
<dbReference type="InterPro" id="IPR038763">
    <property type="entry name" value="DHH_sf"/>
</dbReference>
<accession>W6A6Y7</accession>
<dbReference type="Gene3D" id="3.10.310.30">
    <property type="match status" value="1"/>
</dbReference>
<dbReference type="RefSeq" id="WP_038648071.1">
    <property type="nucleotide sequence ID" value="NZ_CP006681.1"/>
</dbReference>
<dbReference type="InterPro" id="IPR001667">
    <property type="entry name" value="DDH_dom"/>
</dbReference>
<protein>
    <submittedName>
        <fullName evidence="3">DHH family protein</fullName>
    </submittedName>
</protein>